<dbReference type="Proteomes" id="UP000320176">
    <property type="component" value="Unassembled WGS sequence"/>
</dbReference>
<feature type="transmembrane region" description="Helical" evidence="1">
    <location>
        <begin position="301"/>
        <end position="323"/>
    </location>
</feature>
<dbReference type="InterPro" id="IPR002035">
    <property type="entry name" value="VWF_A"/>
</dbReference>
<reference evidence="3 4" key="1">
    <citation type="submission" date="2019-02" db="EMBL/GenBank/DDBJ databases">
        <title>Deep-cultivation of Planctomycetes and their phenomic and genomic characterization uncovers novel biology.</title>
        <authorList>
            <person name="Wiegand S."/>
            <person name="Jogler M."/>
            <person name="Boedeker C."/>
            <person name="Pinto D."/>
            <person name="Vollmers J."/>
            <person name="Rivas-Marin E."/>
            <person name="Kohn T."/>
            <person name="Peeters S.H."/>
            <person name="Heuer A."/>
            <person name="Rast P."/>
            <person name="Oberbeckmann S."/>
            <person name="Bunk B."/>
            <person name="Jeske O."/>
            <person name="Meyerdierks A."/>
            <person name="Storesund J.E."/>
            <person name="Kallscheuer N."/>
            <person name="Luecker S."/>
            <person name="Lage O.M."/>
            <person name="Pohl T."/>
            <person name="Merkel B.J."/>
            <person name="Hornburger P."/>
            <person name="Mueller R.-W."/>
            <person name="Bruemmer F."/>
            <person name="Labrenz M."/>
            <person name="Spormann A.M."/>
            <person name="Op Den Camp H."/>
            <person name="Overmann J."/>
            <person name="Amann R."/>
            <person name="Jetten M.S.M."/>
            <person name="Mascher T."/>
            <person name="Medema M.H."/>
            <person name="Devos D.P."/>
            <person name="Kaster A.-K."/>
            <person name="Ovreas L."/>
            <person name="Rohde M."/>
            <person name="Galperin M.Y."/>
            <person name="Jogler C."/>
        </authorList>
    </citation>
    <scope>NUCLEOTIDE SEQUENCE [LARGE SCALE GENOMIC DNA]</scope>
    <source>
        <strain evidence="3 4">Pla52n</strain>
    </source>
</reference>
<dbReference type="SMART" id="SM00327">
    <property type="entry name" value="VWA"/>
    <property type="match status" value="1"/>
</dbReference>
<dbReference type="CDD" id="cd00198">
    <property type="entry name" value="vWFA"/>
    <property type="match status" value="1"/>
</dbReference>
<gene>
    <name evidence="3" type="ORF">Pla52n_64280</name>
</gene>
<evidence type="ECO:0000259" key="2">
    <source>
        <dbReference type="PROSITE" id="PS50234"/>
    </source>
</evidence>
<comment type="caution">
    <text evidence="3">The sequence shown here is derived from an EMBL/GenBank/DDBJ whole genome shotgun (WGS) entry which is preliminary data.</text>
</comment>
<feature type="domain" description="VWFA" evidence="2">
    <location>
        <begin position="94"/>
        <end position="285"/>
    </location>
</feature>
<keyword evidence="1" id="KW-1133">Transmembrane helix</keyword>
<proteinExistence type="predicted"/>
<organism evidence="3 4">
    <name type="scientific">Stieleria varia</name>
    <dbReference type="NCBI Taxonomy" id="2528005"/>
    <lineage>
        <taxon>Bacteria</taxon>
        <taxon>Pseudomonadati</taxon>
        <taxon>Planctomycetota</taxon>
        <taxon>Planctomycetia</taxon>
        <taxon>Pirellulales</taxon>
        <taxon>Pirellulaceae</taxon>
        <taxon>Stieleria</taxon>
    </lineage>
</organism>
<feature type="transmembrane region" description="Helical" evidence="1">
    <location>
        <begin position="52"/>
        <end position="76"/>
    </location>
</feature>
<evidence type="ECO:0000313" key="4">
    <source>
        <dbReference type="Proteomes" id="UP000320176"/>
    </source>
</evidence>
<evidence type="ECO:0000313" key="3">
    <source>
        <dbReference type="EMBL" id="TWT91955.1"/>
    </source>
</evidence>
<dbReference type="InterPro" id="IPR036465">
    <property type="entry name" value="vWFA_dom_sf"/>
</dbReference>
<dbReference type="PROSITE" id="PS50234">
    <property type="entry name" value="VWFA"/>
    <property type="match status" value="1"/>
</dbReference>
<keyword evidence="1" id="KW-0472">Membrane</keyword>
<keyword evidence="1" id="KW-0812">Transmembrane</keyword>
<dbReference type="SUPFAM" id="SSF53300">
    <property type="entry name" value="vWA-like"/>
    <property type="match status" value="1"/>
</dbReference>
<dbReference type="AlphaFoldDB" id="A0A5C5ZY88"/>
<dbReference type="EMBL" id="SJPN01000013">
    <property type="protein sequence ID" value="TWT91955.1"/>
    <property type="molecule type" value="Genomic_DNA"/>
</dbReference>
<evidence type="ECO:0000256" key="1">
    <source>
        <dbReference type="SAM" id="Phobius"/>
    </source>
</evidence>
<keyword evidence="4" id="KW-1185">Reference proteome</keyword>
<dbReference type="Gene3D" id="3.40.50.410">
    <property type="entry name" value="von Willebrand factor, type A domain"/>
    <property type="match status" value="1"/>
</dbReference>
<protein>
    <recommendedName>
        <fullName evidence="2">VWFA domain-containing protein</fullName>
    </recommendedName>
</protein>
<name>A0A5C5ZY88_9BACT</name>
<sequence>MEVHALVISPLVTAILAALSCIAIVAIAEWLHAARTHRVAKLAFGATGRPAAWARLVPLIRVTTMGLIAWGLAILFCEPPRVADVQPSPEASKHVLVCLDSSPSMFLEDAGLRQPDNNELQQRMVRGGEVIQAVLDRLDGENTRITVFGVYTKAVPIVEETFDKAVVQNLFDGLPVYTAFAPGPTQLSSTISDAIEYARRWPDGSALLLVVSDGDSTDKTPIRAVPKAIADTLVIGLGQTSQATTIAGHASRQDAESLRALASQLRGTYFDANIRHLPSELLSRLSIIQPRVADGVGLREAAVVAVCFGATLLSILLPTLSLLGAPRRESAAVHSMQSPLAAHSGELV</sequence>
<feature type="transmembrane region" description="Helical" evidence="1">
    <location>
        <begin position="6"/>
        <end position="31"/>
    </location>
</feature>
<accession>A0A5C5ZY88</accession>